<name>A0ABN2HHG8_9ACTN</name>
<gene>
    <name evidence="1" type="ORF">GCM10009745_36060</name>
</gene>
<protein>
    <recommendedName>
        <fullName evidence="3">Class I SAM-dependent methyltransferase</fullName>
    </recommendedName>
</protein>
<dbReference type="Proteomes" id="UP001500280">
    <property type="component" value="Unassembled WGS sequence"/>
</dbReference>
<comment type="caution">
    <text evidence="1">The sequence shown here is derived from an EMBL/GenBank/DDBJ whole genome shotgun (WGS) entry which is preliminary data.</text>
</comment>
<proteinExistence type="predicted"/>
<keyword evidence="2" id="KW-1185">Reference proteome</keyword>
<sequence>MANVTEVTRSNLVGGEMLNWSDLHPADSRPAVSGPAATAVLAAALKPGDTVLIAGPHSHSLYADLAAKAESIDILVRSAPDAEELAESLTHAKTQVYCGSLDRFETDETYDLIVALDGLERLVGPDTESLPWTDALAKLVNCLSPHGRMLLGATNTFSVNRLIQPDITAALPRDEDWGRAVADTAPAGLTPLETALRAVGVKVEERQSAPKVESPTSVVSDAGAGAGVSGAGADAGVSGAGADAGVSGAGADAGVSGAGADAGVSGADADAGVSGADADAGVSGADASAEGAGLSGLRAGVLSARIHGLYPSLVEAEILVGDNAQLTGARAARVVAGRNGGPALMDPYRVVMDAARAGLLVELAPAWYVVVGVELPVESVDGELVEERLLAALRVDDQLALRREITAYVEWLRTTSTAGAADNVIVDGTSYRLFGEGSGGTVEEQLERFVRRALESGSRQPWPAGGGVEELTARLASMVGITLAPATTRDVIRPLGSAEQLSTVARLADELAHASARAILFEGTASGIRRSVPYRLGHAMLNPARVVRRRLKRVLRRR</sequence>
<evidence type="ECO:0008006" key="3">
    <source>
        <dbReference type="Google" id="ProtNLM"/>
    </source>
</evidence>
<reference evidence="1 2" key="1">
    <citation type="journal article" date="2019" name="Int. J. Syst. Evol. Microbiol.">
        <title>The Global Catalogue of Microorganisms (GCM) 10K type strain sequencing project: providing services to taxonomists for standard genome sequencing and annotation.</title>
        <authorList>
            <consortium name="The Broad Institute Genomics Platform"/>
            <consortium name="The Broad Institute Genome Sequencing Center for Infectious Disease"/>
            <person name="Wu L."/>
            <person name="Ma J."/>
        </authorList>
    </citation>
    <scope>NUCLEOTIDE SEQUENCE [LARGE SCALE GENOMIC DNA]</scope>
    <source>
        <strain evidence="1 2">JCM 14307</strain>
    </source>
</reference>
<evidence type="ECO:0000313" key="2">
    <source>
        <dbReference type="Proteomes" id="UP001500280"/>
    </source>
</evidence>
<evidence type="ECO:0000313" key="1">
    <source>
        <dbReference type="EMBL" id="GAA1688034.1"/>
    </source>
</evidence>
<dbReference type="Gene3D" id="3.40.50.150">
    <property type="entry name" value="Vaccinia Virus protein VP39"/>
    <property type="match status" value="1"/>
</dbReference>
<dbReference type="EMBL" id="BAAANF010000013">
    <property type="protein sequence ID" value="GAA1688034.1"/>
    <property type="molecule type" value="Genomic_DNA"/>
</dbReference>
<dbReference type="InterPro" id="IPR029063">
    <property type="entry name" value="SAM-dependent_MTases_sf"/>
</dbReference>
<dbReference type="SUPFAM" id="SSF53335">
    <property type="entry name" value="S-adenosyl-L-methionine-dependent methyltransferases"/>
    <property type="match status" value="1"/>
</dbReference>
<organism evidence="1 2">
    <name type="scientific">Kribbella yunnanensis</name>
    <dbReference type="NCBI Taxonomy" id="190194"/>
    <lineage>
        <taxon>Bacteria</taxon>
        <taxon>Bacillati</taxon>
        <taxon>Actinomycetota</taxon>
        <taxon>Actinomycetes</taxon>
        <taxon>Propionibacteriales</taxon>
        <taxon>Kribbellaceae</taxon>
        <taxon>Kribbella</taxon>
    </lineage>
</organism>
<accession>A0ABN2HHG8</accession>